<reference evidence="4" key="1">
    <citation type="journal article" date="2021" name="Sci. Rep.">
        <title>Diploid genomic architecture of Nitzschia inconspicua, an elite biomass production diatom.</title>
        <authorList>
            <person name="Oliver A."/>
            <person name="Podell S."/>
            <person name="Pinowska A."/>
            <person name="Traller J.C."/>
            <person name="Smith S.R."/>
            <person name="McClure R."/>
            <person name="Beliaev A."/>
            <person name="Bohutskyi P."/>
            <person name="Hill E.A."/>
            <person name="Rabines A."/>
            <person name="Zheng H."/>
            <person name="Allen L.Z."/>
            <person name="Kuo A."/>
            <person name="Grigoriev I.V."/>
            <person name="Allen A.E."/>
            <person name="Hazlebeck D."/>
            <person name="Allen E.E."/>
        </authorList>
    </citation>
    <scope>NUCLEOTIDE SEQUENCE</scope>
    <source>
        <strain evidence="4">Hildebrandi</strain>
    </source>
</reference>
<sequence>MGDHENDDLSSTPTDPVVIPSPPRIRTASQRRRQVRSTPPSNINRHRSVRRNEPVAAAPTRTSATTSRRRRLWQRLVNTDREEEQKALEMARRLEYGAMLLLEKLFAYLSQLPEEEEENVPTATSHDPLANTTPRSVSISSHHPGISLPAAAVAWLAGQLYPIPWEDAKEEEKTKSQSNDNATNNAAVTLDDIAASATCSLVSSFPQYDHARHHHGNEHSNDVHANMGVWLGGFAQRDRLSLLRFLLPRVKMIRITRQAWPPELPLDRNPAPSIRATSEDPLTTPPRRHRPPSELNCSTISSVNSALTMEQEIVTGTSHRLAFLQYMHQLNNSPAVDLRVFPRLVVLMLDSVPPSWILNLHTLQPSLQVLRLDRAAIYHLPHFLFSKHQIRQLQQAHQERQQSKVTSKETIGAIFSQTPSFYPNLTHVKLDHCNLGDLSGLSSSLSKLRNVQQLSLQHNDIQHERSLKGIRAMINLSHLDLRYNLLQNLPRANLYIGGQIQTLKLSHNQISTTRGGLDRCYALRELWLDGNCIRDLHQVSGLARLPQLEVLRLYNNPVSSMGDPHYDPGWKVQLWTWFQEERRVTVPMELPSLVDLAGMVRGGVMVLHTGAPTEREWMQIQEASFSTVIPQFSRIEIDIVTDIGTPDRIPGQTIILQKNEGTDNAESFLSHGDFGSVLTPSAPSVSPGLSTPNLRSLRTTRKSKTRRAKILNGSTSSGIGKTGRRHHIHNEVKRDTVETKRSKDSISETASIPHIRFSVEDVLVLLQEPNFPGPPIDLEQEGKIDNDTFVESAEIDQSLKSPSFPPLHEITTHPEGLSSVTREYEATNPFLDETDETVDIPSELVASPPLNSGGEYEVKDVLPTTTENLNEDITILRDDDEGSVNNKGRGRDEQKSEELETHTENDAVFAAKPSLQTHSTENRIFPDPKPKVGIIKLQKQVPTNTLALVDCDWDELIKRVSDGRIPDGLVKSPVISLEHTVSAITLEMRNGANKVFSDDAVDLLPSNSSDQIHGEQVNQSLNSLSASGPLDTTFDTLPNTLPDHVWKDDNSALSSLGASLENIPTSGASKFQIAEDNSFYDGPDSCRDMKVMENLRLYFEVFVFTETLPTMPQTVLQELEEDHDDWQSVILYYPRIQLWPDDRRRLERLVLSASAEGTDLAENRERFRHLWDEEIIPCGKPALRRLPPNRRVRLGFHGDKLFEGPDLDAYSDRRNVLLCVSSKAFYVILREDAVTLHHKEQAKQRRFPLPIDKDVLFREAAWPHAIARHSLLDLEVISIGFEFQRLTLRFRNASFPKSDPFVYVILCCNKKSTVRMLQQLQKAVKDLKEASGSTVPESATLAIENDSNLVFDALTEAVAPESLGTILHYQILQQCWKHGDRGTVRRACVVTETNIFLLDEDYTADGHNLSDVTVKVDKMADVIYRKVDEASLKQVTEVQAAGNDPRAITIIISGLSTLSRTHRWRLVCRDREGAERLVDDVRKAVSNFAELPSMT</sequence>
<comment type="caution">
    <text evidence="4">The sequence shown here is derived from an EMBL/GenBank/DDBJ whole genome shotgun (WGS) entry which is preliminary data.</text>
</comment>
<feature type="compositionally biased region" description="Basic and acidic residues" evidence="3">
    <location>
        <begin position="889"/>
        <end position="905"/>
    </location>
</feature>
<proteinExistence type="predicted"/>
<reference evidence="4" key="2">
    <citation type="submission" date="2021-04" db="EMBL/GenBank/DDBJ databases">
        <authorList>
            <person name="Podell S."/>
        </authorList>
    </citation>
    <scope>NUCLEOTIDE SEQUENCE</scope>
    <source>
        <strain evidence="4">Hildebrandi</strain>
    </source>
</reference>
<dbReference type="InterPro" id="IPR001611">
    <property type="entry name" value="Leu-rich_rpt"/>
</dbReference>
<organism evidence="4 5">
    <name type="scientific">Nitzschia inconspicua</name>
    <dbReference type="NCBI Taxonomy" id="303405"/>
    <lineage>
        <taxon>Eukaryota</taxon>
        <taxon>Sar</taxon>
        <taxon>Stramenopiles</taxon>
        <taxon>Ochrophyta</taxon>
        <taxon>Bacillariophyta</taxon>
        <taxon>Bacillariophyceae</taxon>
        <taxon>Bacillariophycidae</taxon>
        <taxon>Bacillariales</taxon>
        <taxon>Bacillariaceae</taxon>
        <taxon>Nitzschia</taxon>
    </lineage>
</organism>
<feature type="compositionally biased region" description="Low complexity" evidence="3">
    <location>
        <begin position="56"/>
        <end position="66"/>
    </location>
</feature>
<keyword evidence="5" id="KW-1185">Reference proteome</keyword>
<feature type="region of interest" description="Disordered" evidence="3">
    <location>
        <begin position="1"/>
        <end position="69"/>
    </location>
</feature>
<dbReference type="Proteomes" id="UP000693970">
    <property type="component" value="Unassembled WGS sequence"/>
</dbReference>
<protein>
    <submittedName>
        <fullName evidence="4">Leucine rich repeat LRR-containing protein</fullName>
    </submittedName>
</protein>
<dbReference type="GO" id="GO:0005737">
    <property type="term" value="C:cytoplasm"/>
    <property type="evidence" value="ECO:0007669"/>
    <property type="project" value="TreeGrafter"/>
</dbReference>
<name>A0A9K3KQI5_9STRA</name>
<feature type="compositionally biased region" description="Polar residues" evidence="3">
    <location>
        <begin position="121"/>
        <end position="141"/>
    </location>
</feature>
<evidence type="ECO:0000256" key="2">
    <source>
        <dbReference type="ARBA" id="ARBA00022737"/>
    </source>
</evidence>
<gene>
    <name evidence="4" type="ORF">IV203_016833</name>
</gene>
<dbReference type="OrthoDB" id="430293at2759"/>
<dbReference type="PROSITE" id="PS51450">
    <property type="entry name" value="LRR"/>
    <property type="match status" value="1"/>
</dbReference>
<keyword evidence="2" id="KW-0677">Repeat</keyword>
<evidence type="ECO:0000313" key="4">
    <source>
        <dbReference type="EMBL" id="KAG7348128.1"/>
    </source>
</evidence>
<dbReference type="InterPro" id="IPR003591">
    <property type="entry name" value="Leu-rich_rpt_typical-subtyp"/>
</dbReference>
<evidence type="ECO:0000256" key="1">
    <source>
        <dbReference type="ARBA" id="ARBA00022614"/>
    </source>
</evidence>
<keyword evidence="1" id="KW-0433">Leucine-rich repeat</keyword>
<dbReference type="EMBL" id="JAGRRH010000020">
    <property type="protein sequence ID" value="KAG7348128.1"/>
    <property type="molecule type" value="Genomic_DNA"/>
</dbReference>
<feature type="region of interest" description="Disordered" evidence="3">
    <location>
        <begin position="117"/>
        <end position="142"/>
    </location>
</feature>
<feature type="region of interest" description="Disordered" evidence="3">
    <location>
        <begin position="679"/>
        <end position="706"/>
    </location>
</feature>
<feature type="region of interest" description="Disordered" evidence="3">
    <location>
        <begin position="835"/>
        <end position="906"/>
    </location>
</feature>
<evidence type="ECO:0000313" key="5">
    <source>
        <dbReference type="Proteomes" id="UP000693970"/>
    </source>
</evidence>
<feature type="region of interest" description="Disordered" evidence="3">
    <location>
        <begin position="262"/>
        <end position="293"/>
    </location>
</feature>
<accession>A0A9K3KQI5</accession>
<dbReference type="SMART" id="SM00369">
    <property type="entry name" value="LRR_TYP"/>
    <property type="match status" value="5"/>
</dbReference>
<evidence type="ECO:0000256" key="3">
    <source>
        <dbReference type="SAM" id="MobiDB-lite"/>
    </source>
</evidence>
<feature type="compositionally biased region" description="Polar residues" evidence="3">
    <location>
        <begin position="679"/>
        <end position="693"/>
    </location>
</feature>
<dbReference type="PANTHER" id="PTHR15454">
    <property type="entry name" value="NISCHARIN RELATED"/>
    <property type="match status" value="1"/>
</dbReference>